<gene>
    <name evidence="1" type="ORF">CALMAC_LOCUS8408</name>
</gene>
<evidence type="ECO:0000313" key="1">
    <source>
        <dbReference type="EMBL" id="VEN46253.1"/>
    </source>
</evidence>
<protein>
    <submittedName>
        <fullName evidence="1">Uncharacterized protein</fullName>
    </submittedName>
</protein>
<accession>A0A653CES3</accession>
<sequence>SLYIYRKWDYCEYKSQDLVASAVKIWERRSFCKADKNVIYRKPASAKVNPHKRKRVSTQLNHVDILKFLEVTQ</sequence>
<dbReference type="EMBL" id="CAACVG010007599">
    <property type="protein sequence ID" value="VEN46253.1"/>
    <property type="molecule type" value="Genomic_DNA"/>
</dbReference>
<dbReference type="AlphaFoldDB" id="A0A653CES3"/>
<name>A0A653CES3_CALMS</name>
<dbReference type="Proteomes" id="UP000410492">
    <property type="component" value="Unassembled WGS sequence"/>
</dbReference>
<organism evidence="1 2">
    <name type="scientific">Callosobruchus maculatus</name>
    <name type="common">Southern cowpea weevil</name>
    <name type="synonym">Pulse bruchid</name>
    <dbReference type="NCBI Taxonomy" id="64391"/>
    <lineage>
        <taxon>Eukaryota</taxon>
        <taxon>Metazoa</taxon>
        <taxon>Ecdysozoa</taxon>
        <taxon>Arthropoda</taxon>
        <taxon>Hexapoda</taxon>
        <taxon>Insecta</taxon>
        <taxon>Pterygota</taxon>
        <taxon>Neoptera</taxon>
        <taxon>Endopterygota</taxon>
        <taxon>Coleoptera</taxon>
        <taxon>Polyphaga</taxon>
        <taxon>Cucujiformia</taxon>
        <taxon>Chrysomeloidea</taxon>
        <taxon>Chrysomelidae</taxon>
        <taxon>Bruchinae</taxon>
        <taxon>Bruchini</taxon>
        <taxon>Callosobruchus</taxon>
    </lineage>
</organism>
<keyword evidence="2" id="KW-1185">Reference proteome</keyword>
<evidence type="ECO:0000313" key="2">
    <source>
        <dbReference type="Proteomes" id="UP000410492"/>
    </source>
</evidence>
<proteinExistence type="predicted"/>
<reference evidence="1 2" key="1">
    <citation type="submission" date="2019-01" db="EMBL/GenBank/DDBJ databases">
        <authorList>
            <person name="Sayadi A."/>
        </authorList>
    </citation>
    <scope>NUCLEOTIDE SEQUENCE [LARGE SCALE GENOMIC DNA]</scope>
</reference>
<feature type="non-terminal residue" evidence="1">
    <location>
        <position position="1"/>
    </location>
</feature>